<protein>
    <submittedName>
        <fullName evidence="6">EamA family transporter</fullName>
    </submittedName>
</protein>
<keyword evidence="4" id="KW-1133">Transmembrane helix</keyword>
<keyword evidence="4" id="KW-0472">Membrane</keyword>
<feature type="transmembrane region" description="Helical" evidence="4">
    <location>
        <begin position="427"/>
        <end position="447"/>
    </location>
</feature>
<accession>A0ABT3LAD2</accession>
<keyword evidence="2" id="KW-0175">Coiled coil</keyword>
<organism evidence="6 7">
    <name type="scientific">Spirulina subsalsa FACHB-351</name>
    <dbReference type="NCBI Taxonomy" id="234711"/>
    <lineage>
        <taxon>Bacteria</taxon>
        <taxon>Bacillati</taxon>
        <taxon>Cyanobacteriota</taxon>
        <taxon>Cyanophyceae</taxon>
        <taxon>Spirulinales</taxon>
        <taxon>Spirulinaceae</taxon>
        <taxon>Spirulina</taxon>
    </lineage>
</organism>
<comment type="caution">
    <text evidence="6">The sequence shown here is derived from an EMBL/GenBank/DDBJ whole genome shotgun (WGS) entry which is preliminary data.</text>
</comment>
<gene>
    <name evidence="6" type="ORF">K4A83_19630</name>
</gene>
<evidence type="ECO:0000313" key="7">
    <source>
        <dbReference type="Proteomes" id="UP001526426"/>
    </source>
</evidence>
<feature type="transmembrane region" description="Helical" evidence="4">
    <location>
        <begin position="400"/>
        <end position="421"/>
    </location>
</feature>
<comment type="similarity">
    <text evidence="1">Belongs to the EamA transporter family.</text>
</comment>
<feature type="transmembrane region" description="Helical" evidence="4">
    <location>
        <begin position="550"/>
        <end position="568"/>
    </location>
</feature>
<feature type="region of interest" description="Disordered" evidence="3">
    <location>
        <begin position="218"/>
        <end position="246"/>
    </location>
</feature>
<dbReference type="InterPro" id="IPR000620">
    <property type="entry name" value="EamA_dom"/>
</dbReference>
<reference evidence="6 7" key="1">
    <citation type="submission" date="2021-08" db="EMBL/GenBank/DDBJ databases">
        <title>Draft genome sequence of Spirulina subsalsa with high tolerance to salinity and hype-accumulation of phycocyanin.</title>
        <authorList>
            <person name="Pei H."/>
            <person name="Jiang L."/>
        </authorList>
    </citation>
    <scope>NUCLEOTIDE SEQUENCE [LARGE SCALE GENOMIC DNA]</scope>
    <source>
        <strain evidence="6 7">FACHB-351</strain>
    </source>
</reference>
<feature type="domain" description="EamA" evidence="5">
    <location>
        <begin position="428"/>
        <end position="566"/>
    </location>
</feature>
<keyword evidence="4" id="KW-0812">Transmembrane</keyword>
<feature type="transmembrane region" description="Helical" evidence="4">
    <location>
        <begin position="252"/>
        <end position="269"/>
    </location>
</feature>
<dbReference type="RefSeq" id="WP_265266376.1">
    <property type="nucleotide sequence ID" value="NZ_JAIHOM010000140.1"/>
</dbReference>
<keyword evidence="7" id="KW-1185">Reference proteome</keyword>
<dbReference type="Proteomes" id="UP001526426">
    <property type="component" value="Unassembled WGS sequence"/>
</dbReference>
<evidence type="ECO:0000313" key="6">
    <source>
        <dbReference type="EMBL" id="MCW6038466.1"/>
    </source>
</evidence>
<feature type="transmembrane region" description="Helical" evidence="4">
    <location>
        <begin position="302"/>
        <end position="323"/>
    </location>
</feature>
<feature type="compositionally biased region" description="Low complexity" evidence="3">
    <location>
        <begin position="233"/>
        <end position="243"/>
    </location>
</feature>
<feature type="transmembrane region" description="Helical" evidence="4">
    <location>
        <begin position="372"/>
        <end position="393"/>
    </location>
</feature>
<dbReference type="EMBL" id="JAIHOM010000140">
    <property type="protein sequence ID" value="MCW6038466.1"/>
    <property type="molecule type" value="Genomic_DNA"/>
</dbReference>
<evidence type="ECO:0000259" key="5">
    <source>
        <dbReference type="Pfam" id="PF00892"/>
    </source>
</evidence>
<evidence type="ECO:0000256" key="3">
    <source>
        <dbReference type="SAM" id="MobiDB-lite"/>
    </source>
</evidence>
<dbReference type="PANTHER" id="PTHR22911:SF137">
    <property type="entry name" value="SOLUTE CARRIER FAMILY 35 MEMBER G2-RELATED"/>
    <property type="match status" value="1"/>
</dbReference>
<feature type="transmembrane region" description="Helical" evidence="4">
    <location>
        <begin position="519"/>
        <end position="544"/>
    </location>
</feature>
<feature type="coiled-coil region" evidence="2">
    <location>
        <begin position="23"/>
        <end position="72"/>
    </location>
</feature>
<feature type="transmembrane region" description="Helical" evidence="4">
    <location>
        <begin position="344"/>
        <end position="366"/>
    </location>
</feature>
<dbReference type="Pfam" id="PF00892">
    <property type="entry name" value="EamA"/>
    <property type="match status" value="1"/>
</dbReference>
<name>A0ABT3LAD2_9CYAN</name>
<dbReference type="PANTHER" id="PTHR22911">
    <property type="entry name" value="ACYL-MALONYL CONDENSING ENZYME-RELATED"/>
    <property type="match status" value="1"/>
</dbReference>
<feature type="compositionally biased region" description="Pro residues" evidence="3">
    <location>
        <begin position="220"/>
        <end position="232"/>
    </location>
</feature>
<sequence length="574" mass="63239">MMPSEQPTGKEPAHRPRYTDEALQALTREIEHLRQDISGQLNQDVRWLQSEKSRLIQEIEDLRAQYHHWQSQRQEALSHEQLAQQQLWAKQFAQLLTSELKERLKANPAALAASAANGDPYANLTHLDSTLSQTFHTLQQDLTSYQSNLSQQLSRMHSMESQGEVILQAFIHQTFQAIQEDLNSYQSTISQQLNRMQHLERQGEAILQGLVEQLGGLPLKPSPAPSSPPKAPLSPSKPSAAVPSTPPPAQQIRIGIFFALLSCVAFGLQNIITRTILFKSSVLGVWEVGGIISPSLGNSILILWLRMIVVVPLVGAIGTNIYQIGAQPFWQDLGQLFSGQKNRLWRNVLGSAFFLFISQTLAYIAFGNLETGVVTTLILTYPIITILLSRVFFGDRLTSFTIGMSLVVFLGVIIIAIPFGATINLSYTGVFTALGSGLTLAFCVIFTKLCFKDINPAPFTLIQFFLILIFSGLGSLFFWQIVPDIRFDGDLLPHLLIAGILLGLTTLGSYLFQNFGIHWAGAALFSVIANTGPVLTSLLALVLIGETLNWQQMGGIVLITGGVVALAVKRLRES</sequence>
<evidence type="ECO:0000256" key="1">
    <source>
        <dbReference type="ARBA" id="ARBA00007362"/>
    </source>
</evidence>
<feature type="transmembrane region" description="Helical" evidence="4">
    <location>
        <begin position="459"/>
        <end position="479"/>
    </location>
</feature>
<evidence type="ECO:0000256" key="2">
    <source>
        <dbReference type="SAM" id="Coils"/>
    </source>
</evidence>
<feature type="transmembrane region" description="Helical" evidence="4">
    <location>
        <begin position="491"/>
        <end position="512"/>
    </location>
</feature>
<dbReference type="InterPro" id="IPR037185">
    <property type="entry name" value="EmrE-like"/>
</dbReference>
<evidence type="ECO:0000256" key="4">
    <source>
        <dbReference type="SAM" id="Phobius"/>
    </source>
</evidence>
<dbReference type="SUPFAM" id="SSF103481">
    <property type="entry name" value="Multidrug resistance efflux transporter EmrE"/>
    <property type="match status" value="2"/>
</dbReference>
<proteinExistence type="inferred from homology"/>